<protein>
    <recommendedName>
        <fullName evidence="1">Putative auto-transporter adhesin head GIN domain-containing protein</fullName>
    </recommendedName>
</protein>
<dbReference type="STRING" id="1166018.FAES_3766"/>
<keyword evidence="3" id="KW-1185">Reference proteome</keyword>
<accession>I0KCC0</accession>
<dbReference type="Proteomes" id="UP000011058">
    <property type="component" value="Chromosome"/>
</dbReference>
<evidence type="ECO:0000259" key="1">
    <source>
        <dbReference type="Pfam" id="PF10988"/>
    </source>
</evidence>
<evidence type="ECO:0000313" key="3">
    <source>
        <dbReference type="Proteomes" id="UP000011058"/>
    </source>
</evidence>
<evidence type="ECO:0000313" key="2">
    <source>
        <dbReference type="EMBL" id="CCH01773.1"/>
    </source>
</evidence>
<proteinExistence type="predicted"/>
<dbReference type="eggNOG" id="COG1983">
    <property type="taxonomic scope" value="Bacteria"/>
</dbReference>
<dbReference type="AlphaFoldDB" id="I0KCC0"/>
<dbReference type="Gene3D" id="2.160.20.120">
    <property type="match status" value="1"/>
</dbReference>
<sequence length="249" mass="26077">MYRVGWTTCRWPDLLACPSFAAFINKHSVMSRICRAFLSNQRYGLITLTTLLLASCSATDETLTPVKDFSQFNTFTNVQIGSGFRTTIRQGTARQVLISVPSVDERTLSVTQSSNTLVVEIRNKASKSAIGTVDITMPTLTGADFSGGVAATIAGFTTGTLPISQSGGSSVTLSSTVQKLLLTLTGGSRFEGYSTPVTDATVALSGGSEARVAASGTLTITASGGSRLYYKGTPQLNQNLSGGSTVTSE</sequence>
<dbReference type="InterPro" id="IPR021255">
    <property type="entry name" value="DUF2807"/>
</dbReference>
<feature type="domain" description="Putative auto-transporter adhesin head GIN" evidence="1">
    <location>
        <begin position="75"/>
        <end position="234"/>
    </location>
</feature>
<dbReference type="Pfam" id="PF10988">
    <property type="entry name" value="DUF2807"/>
    <property type="match status" value="1"/>
</dbReference>
<dbReference type="HOGENOM" id="CLU_072746_2_3_10"/>
<name>I0KCC0_9BACT</name>
<reference evidence="2 3" key="1">
    <citation type="journal article" date="2012" name="J. Bacteriol.">
        <title>Genome Sequence of Fibrella aestuarina BUZ 2T, a Filamentous Marine Bacterium.</title>
        <authorList>
            <person name="Filippini M."/>
            <person name="Qi W."/>
            <person name="Blom J."/>
            <person name="Goesmann A."/>
            <person name="Smits T.H."/>
            <person name="Bagheri H.C."/>
        </authorList>
    </citation>
    <scope>NUCLEOTIDE SEQUENCE [LARGE SCALE GENOMIC DNA]</scope>
    <source>
        <strain evidence="3">BUZ 2T</strain>
    </source>
</reference>
<organism evidence="2 3">
    <name type="scientific">Fibrella aestuarina BUZ 2</name>
    <dbReference type="NCBI Taxonomy" id="1166018"/>
    <lineage>
        <taxon>Bacteria</taxon>
        <taxon>Pseudomonadati</taxon>
        <taxon>Bacteroidota</taxon>
        <taxon>Cytophagia</taxon>
        <taxon>Cytophagales</taxon>
        <taxon>Spirosomataceae</taxon>
        <taxon>Fibrella</taxon>
    </lineage>
</organism>
<dbReference type="KEGG" id="fae:FAES_3766"/>
<gene>
    <name evidence="2" type="ORF">FAES_3766</name>
</gene>
<dbReference type="EMBL" id="HE796683">
    <property type="protein sequence ID" value="CCH01773.1"/>
    <property type="molecule type" value="Genomic_DNA"/>
</dbReference>